<dbReference type="AlphaFoldDB" id="A0A553PLL4"/>
<feature type="domain" description="Sulfatase N-terminal" evidence="6">
    <location>
        <begin position="5"/>
        <end position="302"/>
    </location>
</feature>
<keyword evidence="4" id="KW-0106">Calcium</keyword>
<evidence type="ECO:0000259" key="6">
    <source>
        <dbReference type="Pfam" id="PF00884"/>
    </source>
</evidence>
<organism evidence="7 8">
    <name type="scientific">Tigriopus californicus</name>
    <name type="common">Marine copepod</name>
    <dbReference type="NCBI Taxonomy" id="6832"/>
    <lineage>
        <taxon>Eukaryota</taxon>
        <taxon>Metazoa</taxon>
        <taxon>Ecdysozoa</taxon>
        <taxon>Arthropoda</taxon>
        <taxon>Crustacea</taxon>
        <taxon>Multicrustacea</taxon>
        <taxon>Hexanauplia</taxon>
        <taxon>Copepoda</taxon>
        <taxon>Harpacticoida</taxon>
        <taxon>Harpacticidae</taxon>
        <taxon>Tigriopus</taxon>
    </lineage>
</organism>
<dbReference type="EMBL" id="VCGU01000003">
    <property type="protein sequence ID" value="TRY78573.1"/>
    <property type="molecule type" value="Genomic_DNA"/>
</dbReference>
<dbReference type="STRING" id="6832.A0A553PLL4"/>
<comment type="cofactor">
    <cofactor evidence="1">
        <name>Ca(2+)</name>
        <dbReference type="ChEBI" id="CHEBI:29108"/>
    </cofactor>
</comment>
<dbReference type="Gene3D" id="3.40.720.10">
    <property type="entry name" value="Alkaline Phosphatase, subunit A"/>
    <property type="match status" value="1"/>
</dbReference>
<reference evidence="7 8" key="1">
    <citation type="journal article" date="2018" name="Nat. Ecol. Evol.">
        <title>Genomic signatures of mitonuclear coevolution across populations of Tigriopus californicus.</title>
        <authorList>
            <person name="Barreto F.S."/>
            <person name="Watson E.T."/>
            <person name="Lima T.G."/>
            <person name="Willett C.S."/>
            <person name="Edmands S."/>
            <person name="Li W."/>
            <person name="Burton R.S."/>
        </authorList>
    </citation>
    <scope>NUCLEOTIDE SEQUENCE [LARGE SCALE GENOMIC DNA]</scope>
    <source>
        <strain evidence="7 8">San Diego</strain>
    </source>
</reference>
<comment type="similarity">
    <text evidence="2">Belongs to the sulfatase family.</text>
</comment>
<dbReference type="InterPro" id="IPR000917">
    <property type="entry name" value="Sulfatase_N"/>
</dbReference>
<dbReference type="SUPFAM" id="SSF53649">
    <property type="entry name" value="Alkaline phosphatase-like"/>
    <property type="match status" value="2"/>
</dbReference>
<dbReference type="InterPro" id="IPR017850">
    <property type="entry name" value="Alkaline_phosphatase_core_sf"/>
</dbReference>
<comment type="caution">
    <text evidence="7">The sequence shown here is derived from an EMBL/GenBank/DDBJ whole genome shotgun (WGS) entry which is preliminary data.</text>
</comment>
<protein>
    <recommendedName>
        <fullName evidence="6">Sulfatase N-terminal domain-containing protein</fullName>
    </recommendedName>
</protein>
<dbReference type="Pfam" id="PF00884">
    <property type="entry name" value="Sulfatase"/>
    <property type="match status" value="1"/>
</dbReference>
<evidence type="ECO:0000313" key="8">
    <source>
        <dbReference type="Proteomes" id="UP000318571"/>
    </source>
</evidence>
<evidence type="ECO:0000256" key="5">
    <source>
        <dbReference type="ARBA" id="ARBA00023180"/>
    </source>
</evidence>
<sequence length="506" mass="57149">MNQIPTPNIDALAYSGVILHNYYTLHVCSPSRGALLTGMHPIHLGNLLGSMTPSGLPLAFKLLPEYLKGDLGYATHIMGKWHLGAHRSMYTPIFRGFDSHVGFWHGQEDYFNHTSRAEHKGSRGYDFRRDMNISFSDDGKYVTDIITKESIKIIQNHNSARPLFLLVSHAAVHTPVQAHVSVTEQFSYINCSPAWHNKRQVFAAQLKSLDESVGHIVQVLQQEMMLENSIIVFSTDNGGAGDKYHGAVGSNFPLRGMKSGLFEGGIRGVGAVWSPLIQNQARISSEMMTIYDWLPTLYSAAGGQFTELPKMDGVDLWPAISKQQVSPRKIILHNSSSSKKFTELPKMDGVDLWPAISKQQVSPRKIILHNSSSSKKVYALRVQNYKMAKITHKGNRGFNFWYGIINDVPKDRCKTDPCEYENLLGMNGTDIPPKMLRILDMLQATIQFSVVRKKDLRGHPTKWNDTWTNFLDYVDPKPREAVIAENEERFRNPDLVEMDIQNAFLY</sequence>
<evidence type="ECO:0000256" key="1">
    <source>
        <dbReference type="ARBA" id="ARBA00001913"/>
    </source>
</evidence>
<evidence type="ECO:0000256" key="2">
    <source>
        <dbReference type="ARBA" id="ARBA00008779"/>
    </source>
</evidence>
<dbReference type="GO" id="GO:0046872">
    <property type="term" value="F:metal ion binding"/>
    <property type="evidence" value="ECO:0007669"/>
    <property type="project" value="UniProtKB-KW"/>
</dbReference>
<evidence type="ECO:0000256" key="3">
    <source>
        <dbReference type="ARBA" id="ARBA00022723"/>
    </source>
</evidence>
<dbReference type="GO" id="GO:0008484">
    <property type="term" value="F:sulfuric ester hydrolase activity"/>
    <property type="evidence" value="ECO:0007669"/>
    <property type="project" value="InterPro"/>
</dbReference>
<proteinExistence type="inferred from homology"/>
<keyword evidence="3" id="KW-0479">Metal-binding</keyword>
<dbReference type="CDD" id="cd16029">
    <property type="entry name" value="4-S"/>
    <property type="match status" value="1"/>
</dbReference>
<dbReference type="PANTHER" id="PTHR10342:SF264">
    <property type="entry name" value="MIP05773P-RELATED"/>
    <property type="match status" value="1"/>
</dbReference>
<dbReference type="Proteomes" id="UP000318571">
    <property type="component" value="Chromosome 11"/>
</dbReference>
<evidence type="ECO:0000313" key="7">
    <source>
        <dbReference type="EMBL" id="TRY78573.1"/>
    </source>
</evidence>
<name>A0A553PLL4_TIGCA</name>
<gene>
    <name evidence="7" type="ORF">TCAL_06737</name>
</gene>
<accession>A0A553PLL4</accession>
<dbReference type="PANTHER" id="PTHR10342">
    <property type="entry name" value="ARYLSULFATASE"/>
    <property type="match status" value="1"/>
</dbReference>
<keyword evidence="8" id="KW-1185">Reference proteome</keyword>
<dbReference type="InterPro" id="IPR047115">
    <property type="entry name" value="ARSB"/>
</dbReference>
<evidence type="ECO:0000256" key="4">
    <source>
        <dbReference type="ARBA" id="ARBA00022837"/>
    </source>
</evidence>
<keyword evidence="5" id="KW-0325">Glycoprotein</keyword>